<accession>A0A7R9LU57</accession>
<gene>
    <name evidence="6" type="ORF">ONB1V03_LOCUS6204</name>
</gene>
<dbReference type="Gene3D" id="2.30.38.10">
    <property type="entry name" value="Luciferase, Domain 3"/>
    <property type="match status" value="1"/>
</dbReference>
<dbReference type="OrthoDB" id="6484520at2759"/>
<proteinExistence type="inferred from homology"/>
<dbReference type="EMBL" id="CAJPVJ010002710">
    <property type="protein sequence ID" value="CAG2166689.1"/>
    <property type="molecule type" value="Genomic_DNA"/>
</dbReference>
<dbReference type="InterPro" id="IPR000873">
    <property type="entry name" value="AMP-dep_synth/lig_dom"/>
</dbReference>
<evidence type="ECO:0000256" key="2">
    <source>
        <dbReference type="ARBA" id="ARBA00006432"/>
    </source>
</evidence>
<dbReference type="GO" id="GO:0005777">
    <property type="term" value="C:peroxisome"/>
    <property type="evidence" value="ECO:0007669"/>
    <property type="project" value="UniProtKB-SubCell"/>
</dbReference>
<dbReference type="GO" id="GO:0016405">
    <property type="term" value="F:CoA-ligase activity"/>
    <property type="evidence" value="ECO:0007669"/>
    <property type="project" value="TreeGrafter"/>
</dbReference>
<dbReference type="Proteomes" id="UP000728032">
    <property type="component" value="Unassembled WGS sequence"/>
</dbReference>
<dbReference type="Gene3D" id="3.40.50.980">
    <property type="match status" value="2"/>
</dbReference>
<keyword evidence="4" id="KW-0576">Peroxisome</keyword>
<evidence type="ECO:0000313" key="6">
    <source>
        <dbReference type="EMBL" id="CAD7647346.1"/>
    </source>
</evidence>
<reference evidence="6" key="1">
    <citation type="submission" date="2020-11" db="EMBL/GenBank/DDBJ databases">
        <authorList>
            <person name="Tran Van P."/>
        </authorList>
    </citation>
    <scope>NUCLEOTIDE SEQUENCE</scope>
</reference>
<name>A0A7R9LU57_9ACAR</name>
<evidence type="ECO:0000256" key="3">
    <source>
        <dbReference type="ARBA" id="ARBA00022598"/>
    </source>
</evidence>
<dbReference type="SUPFAM" id="SSF56801">
    <property type="entry name" value="Acetyl-CoA synthetase-like"/>
    <property type="match status" value="1"/>
</dbReference>
<keyword evidence="3" id="KW-0436">Ligase</keyword>
<feature type="domain" description="AMP-dependent synthetase/ligase" evidence="5">
    <location>
        <begin position="5"/>
        <end position="353"/>
    </location>
</feature>
<evidence type="ECO:0000259" key="5">
    <source>
        <dbReference type="Pfam" id="PF00501"/>
    </source>
</evidence>
<evidence type="ECO:0000256" key="1">
    <source>
        <dbReference type="ARBA" id="ARBA00004275"/>
    </source>
</evidence>
<dbReference type="AlphaFoldDB" id="A0A7R9LU57"/>
<dbReference type="EMBL" id="OC917535">
    <property type="protein sequence ID" value="CAD7647346.1"/>
    <property type="molecule type" value="Genomic_DNA"/>
</dbReference>
<dbReference type="Pfam" id="PF00501">
    <property type="entry name" value="AMP-binding"/>
    <property type="match status" value="1"/>
</dbReference>
<organism evidence="6">
    <name type="scientific">Oppiella nova</name>
    <dbReference type="NCBI Taxonomy" id="334625"/>
    <lineage>
        <taxon>Eukaryota</taxon>
        <taxon>Metazoa</taxon>
        <taxon>Ecdysozoa</taxon>
        <taxon>Arthropoda</taxon>
        <taxon>Chelicerata</taxon>
        <taxon>Arachnida</taxon>
        <taxon>Acari</taxon>
        <taxon>Acariformes</taxon>
        <taxon>Sarcoptiformes</taxon>
        <taxon>Oribatida</taxon>
        <taxon>Brachypylina</taxon>
        <taxon>Oppioidea</taxon>
        <taxon>Oppiidae</taxon>
        <taxon>Oppiella</taxon>
    </lineage>
</organism>
<comment type="similarity">
    <text evidence="2">Belongs to the ATP-dependent AMP-binding enzyme family.</text>
</comment>
<keyword evidence="7" id="KW-1185">Reference proteome</keyword>
<dbReference type="PANTHER" id="PTHR24096:SF149">
    <property type="entry name" value="AMP-BINDING DOMAIN-CONTAINING PROTEIN-RELATED"/>
    <property type="match status" value="1"/>
</dbReference>
<comment type="subcellular location">
    <subcellularLocation>
        <location evidence="1">Peroxisome</location>
    </subcellularLocation>
</comment>
<protein>
    <recommendedName>
        <fullName evidence="5">AMP-dependent synthetase/ligase domain-containing protein</fullName>
    </recommendedName>
</protein>
<sequence>MIEYQTQRSFTFNQLADDCLRAANVWKDIGLRVGQTFGICGHNSYEYMVCFLSGIIIGAIAIPMRGTDTIDEFKRTLKEREISLIALSGEKLRQIKSHDFYDNIMGIVFGSESDHQNETHFWVYENLISSTRAISEDLIHEPKDVMQDICLILESSGTTGLPKGCMFSHYNLVSLVTIGSLVYNRTAEDIVSGHSYMAHISGVNQLIMSINNGSQLVLHPVFNLNTLFEAIEKHGITALSAPASVYMTLLKAGTEYDISTLRKLICGGAPLPKGCAQQIAHKYPHFEDFRQSYGMTEMTILIAFGHYGRRDYESVGDPTPGNRIKVIDCTTGEVLPPNCNGEICVTGPTLFKGI</sequence>
<dbReference type="PANTHER" id="PTHR24096">
    <property type="entry name" value="LONG-CHAIN-FATTY-ACID--COA LIGASE"/>
    <property type="match status" value="1"/>
</dbReference>
<evidence type="ECO:0000256" key="4">
    <source>
        <dbReference type="ARBA" id="ARBA00023140"/>
    </source>
</evidence>
<evidence type="ECO:0000313" key="7">
    <source>
        <dbReference type="Proteomes" id="UP000728032"/>
    </source>
</evidence>